<gene>
    <name evidence="5" type="ORF">C7389_11741</name>
</gene>
<protein>
    <recommendedName>
        <fullName evidence="7">Alpha-2-macroglobulin family protein</fullName>
    </recommendedName>
</protein>
<dbReference type="SMART" id="SM01419">
    <property type="entry name" value="Thiol-ester_cl"/>
    <property type="match status" value="1"/>
</dbReference>
<dbReference type="InterPro" id="IPR051802">
    <property type="entry name" value="YfhM-like"/>
</dbReference>
<keyword evidence="2" id="KW-0732">Signal</keyword>
<dbReference type="RefSeq" id="WP_246034860.1">
    <property type="nucleotide sequence ID" value="NZ_SNVV01000017.1"/>
</dbReference>
<evidence type="ECO:0000259" key="4">
    <source>
        <dbReference type="SMART" id="SM01360"/>
    </source>
</evidence>
<evidence type="ECO:0008006" key="7">
    <source>
        <dbReference type="Google" id="ProtNLM"/>
    </source>
</evidence>
<dbReference type="InterPro" id="IPR002890">
    <property type="entry name" value="MG2"/>
</dbReference>
<dbReference type="InterPro" id="IPR013783">
    <property type="entry name" value="Ig-like_fold"/>
</dbReference>
<dbReference type="GO" id="GO:0004866">
    <property type="term" value="F:endopeptidase inhibitor activity"/>
    <property type="evidence" value="ECO:0007669"/>
    <property type="project" value="InterPro"/>
</dbReference>
<feature type="chain" id="PRO_5020651610" description="Alpha-2-macroglobulin family protein" evidence="2">
    <location>
        <begin position="43"/>
        <end position="1550"/>
    </location>
</feature>
<dbReference type="Gene3D" id="2.60.40.10">
    <property type="entry name" value="Immunoglobulins"/>
    <property type="match status" value="1"/>
</dbReference>
<dbReference type="PROSITE" id="PS51257">
    <property type="entry name" value="PROKAR_LIPOPROTEIN"/>
    <property type="match status" value="1"/>
</dbReference>
<dbReference type="PANTHER" id="PTHR40094:SF1">
    <property type="entry name" value="UBIQUITIN DOMAIN-CONTAINING PROTEIN"/>
    <property type="match status" value="1"/>
</dbReference>
<reference evidence="5 6" key="1">
    <citation type="submission" date="2019-03" db="EMBL/GenBank/DDBJ databases">
        <title>Genomic Encyclopedia of Type Strains, Phase IV (KMG-IV): sequencing the most valuable type-strain genomes for metagenomic binning, comparative biology and taxonomic classification.</title>
        <authorList>
            <person name="Goeker M."/>
        </authorList>
    </citation>
    <scope>NUCLEOTIDE SEQUENCE [LARGE SCALE GENOMIC DNA]</scope>
    <source>
        <strain evidence="5 6">DSM 12121</strain>
    </source>
</reference>
<dbReference type="InterPro" id="IPR011625">
    <property type="entry name" value="A2M_N_BRD"/>
</dbReference>
<comment type="similarity">
    <text evidence="1">Belongs to the protease inhibitor I39 (alpha-2-macroglobulin) family. Bacterial alpha-2-macroglobulin subfamily.</text>
</comment>
<accession>A0A4R6DS36</accession>
<dbReference type="SUPFAM" id="SSF48239">
    <property type="entry name" value="Terpenoid cyclases/Protein prenyltransferases"/>
    <property type="match status" value="1"/>
</dbReference>
<evidence type="ECO:0000313" key="5">
    <source>
        <dbReference type="EMBL" id="TDN47925.1"/>
    </source>
</evidence>
<dbReference type="Pfam" id="PF17973">
    <property type="entry name" value="bMG10"/>
    <property type="match status" value="1"/>
</dbReference>
<dbReference type="Proteomes" id="UP000295129">
    <property type="component" value="Unassembled WGS sequence"/>
</dbReference>
<dbReference type="PANTHER" id="PTHR40094">
    <property type="entry name" value="ALPHA-2-MACROGLOBULIN HOMOLOG"/>
    <property type="match status" value="1"/>
</dbReference>
<dbReference type="EMBL" id="SNVV01000017">
    <property type="protein sequence ID" value="TDN47925.1"/>
    <property type="molecule type" value="Genomic_DNA"/>
</dbReference>
<dbReference type="Pfam" id="PF00207">
    <property type="entry name" value="A2M"/>
    <property type="match status" value="1"/>
</dbReference>
<dbReference type="Pfam" id="PF01835">
    <property type="entry name" value="MG2"/>
    <property type="match status" value="1"/>
</dbReference>
<dbReference type="InterPro" id="IPR041246">
    <property type="entry name" value="Bact_MG10"/>
</dbReference>
<organism evidence="5 6">
    <name type="scientific">Azoarcus indigens</name>
    <dbReference type="NCBI Taxonomy" id="29545"/>
    <lineage>
        <taxon>Bacteria</taxon>
        <taxon>Pseudomonadati</taxon>
        <taxon>Pseudomonadota</taxon>
        <taxon>Betaproteobacteria</taxon>
        <taxon>Rhodocyclales</taxon>
        <taxon>Zoogloeaceae</taxon>
        <taxon>Azoarcus</taxon>
    </lineage>
</organism>
<evidence type="ECO:0000256" key="2">
    <source>
        <dbReference type="SAM" id="SignalP"/>
    </source>
</evidence>
<evidence type="ECO:0000313" key="6">
    <source>
        <dbReference type="Proteomes" id="UP000295129"/>
    </source>
</evidence>
<dbReference type="SMART" id="SM01360">
    <property type="entry name" value="A2M"/>
    <property type="match status" value="1"/>
</dbReference>
<feature type="domain" description="Alpha-2-macroglobulin" evidence="4">
    <location>
        <begin position="883"/>
        <end position="976"/>
    </location>
</feature>
<proteinExistence type="inferred from homology"/>
<dbReference type="Pfam" id="PF07703">
    <property type="entry name" value="A2M_BRD"/>
    <property type="match status" value="1"/>
</dbReference>
<name>A0A4R6DS36_9RHOO</name>
<sequence length="1550" mass="168647">MTIPFRPVISSMPARSRLSRLFVAAALMAACLAGALPQPARAQSDVGLSSGYQPFQSTPFFILADKQFGSGDEALLRVEVPGGSGGRAMLEAYGGVDIRLYRVPKPLDFLKAQKNLHRVDVRPRPRDEGVANTLSYLWDNAWKKSRMAWRDLFSPQARSTVTAAAPALHSKPALLEPTEFRAPQRFKPLEGYELADSFRYPLWQAQPIKPPEVKLQGSSSDFIPASEGNVHVPLGKLKPGLYLAEAIIGTHRALTLVFVSDTVAVTKIAAGALTVWTANRNDGRPVADSRLLWTDGVGTLKSASTSADGLATLAHASPERTYLLGEDAGGGVFVSENFYYDSEIHDTKLYAVTDRPLYRPGDLVRIKFLGRDFQSASRSRPARAGELRIEVSDPNGTPVLTTGVPLTPDTGADTAFRLPDNAVAGGYDIRIAYEDKRYGAAFRVAEYVKPHFEIELLPDHPAFKTGEPVSGKVRLAYPDGKPVKNAAVELTLRAQTLTMVQGELRYSGLFPVQLSTASLTTDGGGEARFTLPAAKEPSRLILTLLATDGAAYRVRSARELLVERAASSWKLVAARNFSMAGDKPGFRLEAEGENAAAPVKWEIVRLEDQSRSSGDFDPAAREWKPALERPGSYSLMLRDAAGNIVAATAHWVGGGKDKDSLQVAAGSIEMVTDKAGYQPGDTAEVLISFPEPVDEALLTLERDGVDATALLSRGAGWLRTERLAPNQWRARVPVTEAHAPNITFSAVYVKHGDYVFQNAGLVVEPPRIALDIRSDHETVQPGELVTVDIQATLRGKPAPALLTVSVVDEMVYALQPEIAPSLPEFLQHIRRNNVRTNASLNFIAYDEAADWSAAAARQPPARHQYNERGVKVLERPRRDDTDTAAWLPALKTDAQGHARFSFRMPDALSRWRITVRAVGQDSADGVPGQRTAYVRSDKSFYAKWTSPDWLREGDKPQAALAVFNNAGEERKAEVVLTLAGKEIRQEASLRRGVNYLQFALPEFKGREQARVEVREGGKTVDALETLLTAQLAGWRGPREQLVSVHGDTPAALGLPADARDLSVRLVAGGGEHFLRIADDLVEYPWGCTEQTASRLLPLALVTPLLAPNRNAEGEGGRLWQTLYSQRLRLAALAGPQAVFGWWGDGSEQSALMTAYAYYADWYAARTLGIELPASHWERVLLAYRNHASREPLLHRALALWFAQEIGLPVRTQAEGLLRELGQAKPAGEESGGASWSPFLAAPDSALGQAHARVLAAVVAQRAQLSPPAGFDTALAESQAQLAASGRPAARALLLLAGKEQRAAAPDILASVGAAMPTLDRALTLVWTRKALGEIAPGTPAGKPLGAWQQARAAFGQQEWRWPASSPLPDALQLEGRAADAQPLTALVRYEATEDAGPGKLPVTVERHLYRLTRDEDGKGYSRTLVKPEEGLSVQELYLDEITLKSEATHRHGLVEAPLPPGANVERGTWGIALTDEGPEPQPLARARAEERRDRYGVPVDRLEGTVTVRHLLRVAQAGRFTLPPARYYRMYQPEQKALANAGEAVVWVVK</sequence>
<feature type="domain" description="Alpha-2-macroglobulin bait region" evidence="3">
    <location>
        <begin position="668"/>
        <end position="814"/>
    </location>
</feature>
<dbReference type="SMART" id="SM01359">
    <property type="entry name" value="A2M_N_2"/>
    <property type="match status" value="1"/>
</dbReference>
<dbReference type="InterPro" id="IPR008930">
    <property type="entry name" value="Terpenoid_cyclase/PrenylTrfase"/>
</dbReference>
<dbReference type="Gene3D" id="2.60.40.1930">
    <property type="match status" value="1"/>
</dbReference>
<dbReference type="Gene3D" id="1.50.10.20">
    <property type="match status" value="1"/>
</dbReference>
<keyword evidence="6" id="KW-1185">Reference proteome</keyword>
<dbReference type="InterPro" id="IPR001599">
    <property type="entry name" value="Macroglobln_a2"/>
</dbReference>
<feature type="signal peptide" evidence="2">
    <location>
        <begin position="1"/>
        <end position="42"/>
    </location>
</feature>
<evidence type="ECO:0000256" key="1">
    <source>
        <dbReference type="ARBA" id="ARBA00010556"/>
    </source>
</evidence>
<evidence type="ECO:0000259" key="3">
    <source>
        <dbReference type="SMART" id="SM01359"/>
    </source>
</evidence>
<comment type="caution">
    <text evidence="5">The sequence shown here is derived from an EMBL/GenBank/DDBJ whole genome shotgun (WGS) entry which is preliminary data.</text>
</comment>
<dbReference type="InterPro" id="IPR047565">
    <property type="entry name" value="Alpha-macroglob_thiol-ester_cl"/>
</dbReference>